<dbReference type="Proteomes" id="UP000076449">
    <property type="component" value="Chromosome III"/>
</dbReference>
<feature type="region of interest" description="Disordered" evidence="1">
    <location>
        <begin position="380"/>
        <end position="425"/>
    </location>
</feature>
<feature type="compositionally biased region" description="Basic and acidic residues" evidence="1">
    <location>
        <begin position="382"/>
        <end position="391"/>
    </location>
</feature>
<dbReference type="Gene3D" id="2.60.40.640">
    <property type="match status" value="1"/>
</dbReference>
<evidence type="ECO:0000256" key="1">
    <source>
        <dbReference type="SAM" id="MobiDB-lite"/>
    </source>
</evidence>
<reference evidence="3" key="1">
    <citation type="journal article" date="2014" name="Genome Announc.">
        <title>Complete sequencing and chromosome-scale genome assembly of the industrial progenitor strain P2niaD18 from the penicillin producer Penicillium chrysogenum.</title>
        <authorList>
            <person name="Specht T."/>
            <person name="Dahlmann T.A."/>
            <person name="Zadra I."/>
            <person name="Kurnsteiner H."/>
            <person name="Kuck U."/>
        </authorList>
    </citation>
    <scope>NUCLEOTIDE SEQUENCE [LARGE SCALE GENOMIC DNA]</scope>
    <source>
        <strain evidence="3">P2niaD18</strain>
    </source>
</reference>
<accession>A0A167R3U4</accession>
<sequence length="425" mass="47669">MSLTLSLDNQKTCYSDNETISGHVNLRCPAPSDIQDHIRVVFVGRAKCRIQKAKRSAALSATYRSKCILFEKERILSLHDCQAPSNGLFQWPFEFLFPSHVQPSTNSPRWPETTPFYNDAGHPLPPTFTKKAEDDLRQLDCVIEYKIYAQGSKIQRGFLGRNSPFLSEPIRLSFMPASAKMTPLAKDSFPRAHSRREEQLFNIRSMHLLPGYEGRNLSVQEKFQSWLSPGKLPHFSFNVAFSYQTHVVQSRPLSCTLDVDPVIENSSIGYPPQILMQSIHVVVTGQTAARATPSLVGVMSAEVDERIEIISRPSVNIPVSGSMDLDTVVGPFIFRHTDISFRTLNISRTYRLSVSIVFLCAGKTTEFKLSDLPIVVMASQDPESKRGHENISDDDSPPSYSPRSSLSTGICEHTGRNELGEKQHR</sequence>
<name>A0A167R3U4_PENCH</name>
<dbReference type="CDD" id="cd22952">
    <property type="entry name" value="ART10-like"/>
    <property type="match status" value="1"/>
</dbReference>
<dbReference type="Pfam" id="PF00339">
    <property type="entry name" value="Arrestin_N"/>
    <property type="match status" value="1"/>
</dbReference>
<organism evidence="3">
    <name type="scientific">Penicillium chrysogenum</name>
    <name type="common">Penicillium notatum</name>
    <dbReference type="NCBI Taxonomy" id="5076"/>
    <lineage>
        <taxon>Eukaryota</taxon>
        <taxon>Fungi</taxon>
        <taxon>Dikarya</taxon>
        <taxon>Ascomycota</taxon>
        <taxon>Pezizomycotina</taxon>
        <taxon>Eurotiomycetes</taxon>
        <taxon>Eurotiomycetidae</taxon>
        <taxon>Eurotiales</taxon>
        <taxon>Aspergillaceae</taxon>
        <taxon>Penicillium</taxon>
        <taxon>Penicillium chrysogenum species complex</taxon>
    </lineage>
</organism>
<dbReference type="InterPro" id="IPR014752">
    <property type="entry name" value="Arrestin-like_C"/>
</dbReference>
<feature type="domain" description="Arrestin-like N-terminal" evidence="2">
    <location>
        <begin position="4"/>
        <end position="106"/>
    </location>
</feature>
<feature type="compositionally biased region" description="Low complexity" evidence="1">
    <location>
        <begin position="397"/>
        <end position="407"/>
    </location>
</feature>
<dbReference type="EMBL" id="CM002800">
    <property type="protein sequence ID" value="KZN85525.1"/>
    <property type="molecule type" value="Genomic_DNA"/>
</dbReference>
<feature type="compositionally biased region" description="Basic and acidic residues" evidence="1">
    <location>
        <begin position="413"/>
        <end position="425"/>
    </location>
</feature>
<dbReference type="AlphaFoldDB" id="A0A167R3U4"/>
<evidence type="ECO:0000313" key="3">
    <source>
        <dbReference type="EMBL" id="KZN85525.1"/>
    </source>
</evidence>
<protein>
    <recommendedName>
        <fullName evidence="2">Arrestin-like N-terminal domain-containing protein</fullName>
    </recommendedName>
</protein>
<dbReference type="PhylomeDB" id="A0A167R3U4"/>
<evidence type="ECO:0000259" key="2">
    <source>
        <dbReference type="Pfam" id="PF00339"/>
    </source>
</evidence>
<dbReference type="InterPro" id="IPR011021">
    <property type="entry name" value="Arrestin-like_N"/>
</dbReference>
<gene>
    <name evidence="3" type="ORF">EN45_097110</name>
</gene>
<proteinExistence type="predicted"/>